<feature type="chain" id="PRO_5043649993" evidence="1">
    <location>
        <begin position="21"/>
        <end position="102"/>
    </location>
</feature>
<evidence type="ECO:0000256" key="1">
    <source>
        <dbReference type="SAM" id="SignalP"/>
    </source>
</evidence>
<evidence type="ECO:0000313" key="2">
    <source>
        <dbReference type="EMBL" id="XBV47770.1"/>
    </source>
</evidence>
<organism evidence="2">
    <name type="scientific">Pantoea sp. BJ2</name>
    <dbReference type="NCBI Taxonomy" id="3141322"/>
    <lineage>
        <taxon>Bacteria</taxon>
        <taxon>Pseudomonadati</taxon>
        <taxon>Pseudomonadota</taxon>
        <taxon>Gammaproteobacteria</taxon>
        <taxon>Enterobacterales</taxon>
        <taxon>Erwiniaceae</taxon>
        <taxon>Pantoea</taxon>
    </lineage>
</organism>
<keyword evidence="1" id="KW-0732">Signal</keyword>
<reference evidence="2" key="1">
    <citation type="submission" date="2024-06" db="EMBL/GenBank/DDBJ databases">
        <title>Multiomics insights into the TNT degradation mechanism by Pantoea sp. BJ2 isolated from an ammunition destruction site.</title>
        <authorList>
            <person name="Luo J."/>
        </authorList>
    </citation>
    <scope>NUCLEOTIDE SEQUENCE</scope>
    <source>
        <strain evidence="2">BJ2</strain>
        <plasmid evidence="2">plasmindC</plasmid>
    </source>
</reference>
<keyword evidence="2" id="KW-0614">Plasmid</keyword>
<geneLocation type="plasmid" evidence="2">
    <name>plasmindC</name>
</geneLocation>
<feature type="signal peptide" evidence="1">
    <location>
        <begin position="1"/>
        <end position="20"/>
    </location>
</feature>
<accession>A0AAU7U483</accession>
<dbReference type="AlphaFoldDB" id="A0AAU7U483"/>
<dbReference type="RefSeq" id="WP_350262823.1">
    <property type="nucleotide sequence ID" value="NZ_CP158295.1"/>
</dbReference>
<sequence>MNKILLLTLSLVMTSLSLHAKADEPCNMTICMFGLLSGEQSNECKSQVRKFFAKQESNKHGFLPDHTSDARNKMLQKECPATYGVNTQIESIISKFGRIKNI</sequence>
<proteinExistence type="predicted"/>
<dbReference type="EMBL" id="CP158295">
    <property type="protein sequence ID" value="XBV47770.1"/>
    <property type="molecule type" value="Genomic_DNA"/>
</dbReference>
<protein>
    <submittedName>
        <fullName evidence="2">Killer protein</fullName>
    </submittedName>
</protein>
<gene>
    <name evidence="2" type="ORF">AAF463_25170</name>
</gene>
<name>A0AAU7U483_9GAMM</name>